<evidence type="ECO:0000313" key="2">
    <source>
        <dbReference type="Proteomes" id="UP001165121"/>
    </source>
</evidence>
<dbReference type="EMBL" id="BSXT01004751">
    <property type="protein sequence ID" value="GMF58838.1"/>
    <property type="molecule type" value="Genomic_DNA"/>
</dbReference>
<evidence type="ECO:0000313" key="1">
    <source>
        <dbReference type="EMBL" id="GMF58838.1"/>
    </source>
</evidence>
<name>A0A9W6YBW3_9STRA</name>
<proteinExistence type="predicted"/>
<protein>
    <submittedName>
        <fullName evidence="1">Unnamed protein product</fullName>
    </submittedName>
</protein>
<sequence length="108" mass="11995">MGGTDAKVPIQDKVTSLTFTGNEDNHQPFAFTWSYDDDDRPHVGTGSDQDLFLMGMTTKHLLHQLARDPATFVLNVDGTYKLKNLEYPVYVVGIWTAHVVVGLLSSLL</sequence>
<keyword evidence="2" id="KW-1185">Reference proteome</keyword>
<gene>
    <name evidence="1" type="ORF">Pfra01_002536900</name>
</gene>
<comment type="caution">
    <text evidence="1">The sequence shown here is derived from an EMBL/GenBank/DDBJ whole genome shotgun (WGS) entry which is preliminary data.</text>
</comment>
<dbReference type="AlphaFoldDB" id="A0A9W6YBW3"/>
<accession>A0A9W6YBW3</accession>
<dbReference type="Proteomes" id="UP001165121">
    <property type="component" value="Unassembled WGS sequence"/>
</dbReference>
<dbReference type="OrthoDB" id="125997at2759"/>
<reference evidence="1" key="1">
    <citation type="submission" date="2023-04" db="EMBL/GenBank/DDBJ databases">
        <title>Phytophthora fragariaefolia NBRC 109709.</title>
        <authorList>
            <person name="Ichikawa N."/>
            <person name="Sato H."/>
            <person name="Tonouchi N."/>
        </authorList>
    </citation>
    <scope>NUCLEOTIDE SEQUENCE</scope>
    <source>
        <strain evidence="1">NBRC 109709</strain>
    </source>
</reference>
<organism evidence="1 2">
    <name type="scientific">Phytophthora fragariaefolia</name>
    <dbReference type="NCBI Taxonomy" id="1490495"/>
    <lineage>
        <taxon>Eukaryota</taxon>
        <taxon>Sar</taxon>
        <taxon>Stramenopiles</taxon>
        <taxon>Oomycota</taxon>
        <taxon>Peronosporomycetes</taxon>
        <taxon>Peronosporales</taxon>
        <taxon>Peronosporaceae</taxon>
        <taxon>Phytophthora</taxon>
    </lineage>
</organism>